<evidence type="ECO:0000256" key="1">
    <source>
        <dbReference type="SAM" id="Phobius"/>
    </source>
</evidence>
<dbReference type="EMBL" id="HBHW01012143">
    <property type="protein sequence ID" value="CAE0041476.1"/>
    <property type="molecule type" value="Transcribed_RNA"/>
</dbReference>
<dbReference type="SUPFAM" id="SSF53448">
    <property type="entry name" value="Nucleotide-diphospho-sugar transferases"/>
    <property type="match status" value="1"/>
</dbReference>
<protein>
    <submittedName>
        <fullName evidence="3">Uncharacterized protein</fullName>
    </submittedName>
</protein>
<evidence type="ECO:0000313" key="3">
    <source>
        <dbReference type="EMBL" id="CAE0041478.1"/>
    </source>
</evidence>
<keyword evidence="1" id="KW-0472">Membrane</keyword>
<proteinExistence type="predicted"/>
<reference evidence="3" key="1">
    <citation type="submission" date="2021-01" db="EMBL/GenBank/DDBJ databases">
        <authorList>
            <person name="Corre E."/>
            <person name="Pelletier E."/>
            <person name="Niang G."/>
            <person name="Scheremetjew M."/>
            <person name="Finn R."/>
            <person name="Kale V."/>
            <person name="Holt S."/>
            <person name="Cochrane G."/>
            <person name="Meng A."/>
            <person name="Brown T."/>
            <person name="Cohen L."/>
        </authorList>
    </citation>
    <scope>NUCLEOTIDE SEQUENCE</scope>
    <source>
        <strain evidence="3">CCMP 769</strain>
    </source>
</reference>
<accession>A0A7S2ZJU0</accession>
<feature type="transmembrane region" description="Helical" evidence="1">
    <location>
        <begin position="45"/>
        <end position="63"/>
    </location>
</feature>
<dbReference type="Gene3D" id="3.90.550.10">
    <property type="entry name" value="Spore Coat Polysaccharide Biosynthesis Protein SpsA, Chain A"/>
    <property type="match status" value="1"/>
</dbReference>
<gene>
    <name evidence="2" type="ORF">RMAR00112_LOCUS9440</name>
    <name evidence="3" type="ORF">RMAR00112_LOCUS9442</name>
    <name evidence="4" type="ORF">RMAR00112_LOCUS9443</name>
</gene>
<keyword evidence="1" id="KW-0812">Transmembrane</keyword>
<sequence>MSGGGSLPTTGGNGHSQNDPDLLLLWKKLLRRIYREFLLKFQSRVKLVMTALFLILLAVVLLLPKGGSSNIMWNMRFTDTGCKCPRYGDVVYLKSELARSRTVFKASIEGPSKDKKLLFVRVEEVYRGSPRLGDFRIALPAESVQLCDISKVPKELRDESRIESDSFLIAGGLVRGRSIVSKASDPTEADIEGTTFGACSELTCGGILVIPWQLLSWEVVDALVNEGSYTKTWWRYDDGGFGNRALQQIESEWWIRNGTSVVAACKDGADSVVAALKNWLAVRGVDEVVLVDWSSKARLVDVVLQADYPSILADSRLVFVTVAGQPNWEESVASNVAILMASRSHVFKVGCDTLVPPDFLTTHRMEGDVLYRASSEESSHIQSPDTVGLIYGKRVDLIAVNGYDERIASFGYADIDLALRVKMHRNATLQSLNDTSFELAPQDTGNGRRRFTIMSAGDPMAEEVEMTKNRFLVTQMGASPWTIRSQTVLFNSKVKDLIADGRRLARTYELTAANARLTFEEDIGDAAVEEASLKALRYVLQKLGAPVASTKGLTKEFLAKQVAYYSAQEDYATILGRLNGGCAARVLAMATLRTILERNKSVQGYPRLLWQRDSSCACKYSNLFSIGDVEVYESTTVKTGSGKQSVWKNL</sequence>
<organism evidence="3">
    <name type="scientific">Rhodosorus marinus</name>
    <dbReference type="NCBI Taxonomy" id="101924"/>
    <lineage>
        <taxon>Eukaryota</taxon>
        <taxon>Rhodophyta</taxon>
        <taxon>Stylonematophyceae</taxon>
        <taxon>Stylonematales</taxon>
        <taxon>Stylonemataceae</taxon>
        <taxon>Rhodosorus</taxon>
    </lineage>
</organism>
<dbReference type="PANTHER" id="PTHR40743">
    <property type="entry name" value="NUCLEOTIDE-DIPHOSPHO-SUGAR TRANSFERASE CONTAINING PROTEIN"/>
    <property type="match status" value="1"/>
</dbReference>
<name>A0A7S2ZJU0_9RHOD</name>
<keyword evidence="1" id="KW-1133">Transmembrane helix</keyword>
<evidence type="ECO:0000313" key="4">
    <source>
        <dbReference type="EMBL" id="CAE0041479.1"/>
    </source>
</evidence>
<evidence type="ECO:0000313" key="2">
    <source>
        <dbReference type="EMBL" id="CAE0041476.1"/>
    </source>
</evidence>
<dbReference type="EMBL" id="HBHW01012145">
    <property type="protein sequence ID" value="CAE0041478.1"/>
    <property type="molecule type" value="Transcribed_RNA"/>
</dbReference>
<dbReference type="EMBL" id="HBHW01012146">
    <property type="protein sequence ID" value="CAE0041479.1"/>
    <property type="molecule type" value="Transcribed_RNA"/>
</dbReference>
<dbReference type="AlphaFoldDB" id="A0A7S2ZJU0"/>
<dbReference type="PANTHER" id="PTHR40743:SF1">
    <property type="entry name" value="POSSIBLE GLYCOSYLTRANSFERASE"/>
    <property type="match status" value="1"/>
</dbReference>
<dbReference type="InterPro" id="IPR029044">
    <property type="entry name" value="Nucleotide-diphossugar_trans"/>
</dbReference>